<keyword evidence="1" id="KW-0472">Membrane</keyword>
<dbReference type="EMBL" id="MEUV01000045">
    <property type="protein sequence ID" value="OGC45204.1"/>
    <property type="molecule type" value="Genomic_DNA"/>
</dbReference>
<gene>
    <name evidence="2" type="ORF">A2V49_01160</name>
</gene>
<comment type="caution">
    <text evidence="2">The sequence shown here is derived from an EMBL/GenBank/DDBJ whole genome shotgun (WGS) entry which is preliminary data.</text>
</comment>
<feature type="transmembrane region" description="Helical" evidence="1">
    <location>
        <begin position="26"/>
        <end position="48"/>
    </location>
</feature>
<keyword evidence="1" id="KW-0812">Transmembrane</keyword>
<accession>A0A1F4UJS1</accession>
<feature type="transmembrane region" description="Helical" evidence="1">
    <location>
        <begin position="69"/>
        <end position="90"/>
    </location>
</feature>
<evidence type="ECO:0000313" key="3">
    <source>
        <dbReference type="Proteomes" id="UP000178615"/>
    </source>
</evidence>
<dbReference type="Proteomes" id="UP000178615">
    <property type="component" value="Unassembled WGS sequence"/>
</dbReference>
<keyword evidence="1" id="KW-1133">Transmembrane helix</keyword>
<organism evidence="2 3">
    <name type="scientific">candidate division WWE3 bacterium RBG_19FT_COMBO_34_6</name>
    <dbReference type="NCBI Taxonomy" id="1802612"/>
    <lineage>
        <taxon>Bacteria</taxon>
        <taxon>Katanobacteria</taxon>
    </lineage>
</organism>
<evidence type="ECO:0000256" key="1">
    <source>
        <dbReference type="SAM" id="Phobius"/>
    </source>
</evidence>
<reference evidence="2 3" key="1">
    <citation type="journal article" date="2016" name="Nat. Commun.">
        <title>Thousands of microbial genomes shed light on interconnected biogeochemical processes in an aquifer system.</title>
        <authorList>
            <person name="Anantharaman K."/>
            <person name="Brown C.T."/>
            <person name="Hug L.A."/>
            <person name="Sharon I."/>
            <person name="Castelle C.J."/>
            <person name="Probst A.J."/>
            <person name="Thomas B.C."/>
            <person name="Singh A."/>
            <person name="Wilkins M.J."/>
            <person name="Karaoz U."/>
            <person name="Brodie E.L."/>
            <person name="Williams K.H."/>
            <person name="Hubbard S.S."/>
            <person name="Banfield J.F."/>
        </authorList>
    </citation>
    <scope>NUCLEOTIDE SEQUENCE [LARGE SCALE GENOMIC DNA]</scope>
</reference>
<sequence length="111" mass="11887">MLEKVYAQAGVSLTNPVPDVTSFGNLFGMIINIVVGLGWALVFVMLALGFVQYVMSKGEKTAVDNAQKWLTYAVIGGVGLFFISFFKGAILRLLTGSDTTNPGDTGTEFDL</sequence>
<name>A0A1F4UJS1_UNCKA</name>
<protein>
    <submittedName>
        <fullName evidence="2">Uncharacterized protein</fullName>
    </submittedName>
</protein>
<dbReference type="AlphaFoldDB" id="A0A1F4UJS1"/>
<evidence type="ECO:0000313" key="2">
    <source>
        <dbReference type="EMBL" id="OGC45204.1"/>
    </source>
</evidence>
<proteinExistence type="predicted"/>